<keyword evidence="2 4" id="KW-0548">Nucleotidyltransferase</keyword>
<dbReference type="GO" id="GO:0016779">
    <property type="term" value="F:nucleotidyltransferase activity"/>
    <property type="evidence" value="ECO:0007669"/>
    <property type="project" value="UniProtKB-KW"/>
</dbReference>
<evidence type="ECO:0000313" key="5">
    <source>
        <dbReference type="Proteomes" id="UP000742786"/>
    </source>
</evidence>
<evidence type="ECO:0000259" key="3">
    <source>
        <dbReference type="Pfam" id="PF00483"/>
    </source>
</evidence>
<dbReference type="InterPro" id="IPR029044">
    <property type="entry name" value="Nucleotide-diphossugar_trans"/>
</dbReference>
<evidence type="ECO:0000313" key="4">
    <source>
        <dbReference type="EMBL" id="CAG4884132.1"/>
    </source>
</evidence>
<name>A0A916J553_9PROT</name>
<dbReference type="CDD" id="cd06422">
    <property type="entry name" value="NTP_transferase_like_1"/>
    <property type="match status" value="1"/>
</dbReference>
<feature type="domain" description="Nucleotidyl transferase" evidence="3">
    <location>
        <begin position="2"/>
        <end position="260"/>
    </location>
</feature>
<dbReference type="Proteomes" id="UP000742786">
    <property type="component" value="Unassembled WGS sequence"/>
</dbReference>
<keyword evidence="5" id="KW-1185">Reference proteome</keyword>
<dbReference type="InterPro" id="IPR050065">
    <property type="entry name" value="GlmU-like"/>
</dbReference>
<dbReference type="PANTHER" id="PTHR43584:SF8">
    <property type="entry name" value="N-ACETYLMURAMATE ALPHA-1-PHOSPHATE URIDYLYLTRANSFERASE"/>
    <property type="match status" value="1"/>
</dbReference>
<dbReference type="EC" id="2.7.7.99" evidence="4"/>
<dbReference type="RefSeq" id="WP_220636011.1">
    <property type="nucleotide sequence ID" value="NZ_CAJQUM010000001.1"/>
</dbReference>
<comment type="caution">
    <text evidence="4">The sequence shown here is derived from an EMBL/GenBank/DDBJ whole genome shotgun (WGS) entry which is preliminary data.</text>
</comment>
<dbReference type="AlphaFoldDB" id="A0A916J553"/>
<dbReference type="EMBL" id="CAJQUM010000001">
    <property type="protein sequence ID" value="CAG4884132.1"/>
    <property type="molecule type" value="Genomic_DNA"/>
</dbReference>
<proteinExistence type="predicted"/>
<dbReference type="InterPro" id="IPR005835">
    <property type="entry name" value="NTP_transferase_dom"/>
</dbReference>
<gene>
    <name evidence="4" type="primary">murU</name>
    <name evidence="4" type="ORF">GTOL_12015</name>
</gene>
<dbReference type="Gene3D" id="3.90.550.10">
    <property type="entry name" value="Spore Coat Polysaccharide Biosynthesis Protein SpsA, Chain A"/>
    <property type="match status" value="1"/>
</dbReference>
<dbReference type="Pfam" id="PF00483">
    <property type="entry name" value="NTP_transferase"/>
    <property type="match status" value="1"/>
</dbReference>
<keyword evidence="1 4" id="KW-0808">Transferase</keyword>
<dbReference type="PANTHER" id="PTHR43584">
    <property type="entry name" value="NUCLEOTIDYL TRANSFERASE"/>
    <property type="match status" value="1"/>
</dbReference>
<accession>A0A916J553</accession>
<protein>
    <submittedName>
        <fullName evidence="4">N-acetylmuramate alpha-1-phosphate uridylyltransferase</fullName>
        <ecNumber evidence="4">2.7.7.99</ecNumber>
    </submittedName>
</protein>
<evidence type="ECO:0000256" key="2">
    <source>
        <dbReference type="ARBA" id="ARBA00022695"/>
    </source>
</evidence>
<organism evidence="4 5">
    <name type="scientific">Georgfuchsia toluolica</name>
    <dbReference type="NCBI Taxonomy" id="424218"/>
    <lineage>
        <taxon>Bacteria</taxon>
        <taxon>Pseudomonadati</taxon>
        <taxon>Pseudomonadota</taxon>
        <taxon>Betaproteobacteria</taxon>
        <taxon>Nitrosomonadales</taxon>
        <taxon>Sterolibacteriaceae</taxon>
        <taxon>Georgfuchsia</taxon>
    </lineage>
</organism>
<reference evidence="4" key="1">
    <citation type="submission" date="2021-04" db="EMBL/GenBank/DDBJ databases">
        <authorList>
            <person name="Hornung B."/>
        </authorList>
    </citation>
    <scope>NUCLEOTIDE SEQUENCE</scope>
    <source>
        <strain evidence="4">G5G6</strain>
    </source>
</reference>
<dbReference type="SUPFAM" id="SSF53448">
    <property type="entry name" value="Nucleotide-diphospho-sugar transferases"/>
    <property type="match status" value="1"/>
</dbReference>
<sequence>MKAMILAAGRGERMRPLTDHTPKPLLQAGGKPLIVWHLERLAAAGFADVVINHAHLGAQIEAALGAGSQFGLHIRYSAEPAGALETAGGIAQAMALLGAAPFLVINGDTFCDWDVAQAPRIAATMGGDLAHLVLVPNPEHHSKGDFVLNHGRVSVDNATDSSLQHNDSNESVRPELVEGQLMQGKCGSTGSPRTVTRLLERPAKLTFSGTGIYRPELFAAIAPGSRAKLAPLLVEAMNADRVGGSRHNGRWIDVGTPERLAALDAELVRLG</sequence>
<evidence type="ECO:0000256" key="1">
    <source>
        <dbReference type="ARBA" id="ARBA00022679"/>
    </source>
</evidence>